<feature type="transmembrane region" description="Helical" evidence="1">
    <location>
        <begin position="87"/>
        <end position="108"/>
    </location>
</feature>
<protein>
    <recommendedName>
        <fullName evidence="2">DUF4367 domain-containing protein</fullName>
    </recommendedName>
</protein>
<evidence type="ECO:0000259" key="2">
    <source>
        <dbReference type="Pfam" id="PF14285"/>
    </source>
</evidence>
<evidence type="ECO:0000313" key="3">
    <source>
        <dbReference type="EMBL" id="CDX02268.1"/>
    </source>
</evidence>
<dbReference type="InterPro" id="IPR025377">
    <property type="entry name" value="DUF4367"/>
</dbReference>
<dbReference type="AlphaFoldDB" id="A0A098B0A5"/>
<sequence length="254" mass="29211">MANKSTEQTRKKLYEDYEDSLFRLIMDEAAEEEGKGYLEEIERLKSEPEFLPSQEALEKFNRRLDTYFKKGNAALRRKRIIGISNRAAIAMLIVIALLFTTVASVQALRVKVLNLFIDIQQDHTSFQIRDEDNRANREGPVVNWTKAYVPTYIPEGYEVSKVSNGTFVKTIVFSDQQDSTISYSELREGSELALDTENADKFEAIDINGHQGRLIVKNSVVTIVWEMDGCMFWIYSQIDEDIVIKIARSVKYVE</sequence>
<evidence type="ECO:0000256" key="1">
    <source>
        <dbReference type="SAM" id="Phobius"/>
    </source>
</evidence>
<reference evidence="3" key="1">
    <citation type="submission" date="2014-07" db="EMBL/GenBank/DDBJ databases">
        <authorList>
            <person name="Hornung V.Bastian."/>
        </authorList>
    </citation>
    <scope>NUCLEOTIDE SEQUENCE</scope>
    <source>
        <strain evidence="3">PCE-S</strain>
    </source>
</reference>
<organism evidence="3">
    <name type="scientific">Desulfitobacterium hafniense</name>
    <name type="common">Desulfitobacterium frappieri</name>
    <dbReference type="NCBI Taxonomy" id="49338"/>
    <lineage>
        <taxon>Bacteria</taxon>
        <taxon>Bacillati</taxon>
        <taxon>Bacillota</taxon>
        <taxon>Clostridia</taxon>
        <taxon>Eubacteriales</taxon>
        <taxon>Desulfitobacteriaceae</taxon>
        <taxon>Desulfitobacterium</taxon>
    </lineage>
</organism>
<dbReference type="EMBL" id="LK996017">
    <property type="protein sequence ID" value="CDX02268.1"/>
    <property type="molecule type" value="Genomic_DNA"/>
</dbReference>
<dbReference type="PATRIC" id="fig|49338.4.peg.2561"/>
<keyword evidence="1" id="KW-0472">Membrane</keyword>
<accession>A0A098B0A5</accession>
<dbReference type="Pfam" id="PF14285">
    <property type="entry name" value="DUF4367"/>
    <property type="match status" value="1"/>
</dbReference>
<dbReference type="RefSeq" id="WP_208925684.1">
    <property type="nucleotide sequence ID" value="NZ_LK996017.1"/>
</dbReference>
<keyword evidence="1" id="KW-1133">Transmembrane helix</keyword>
<gene>
    <name evidence="3" type="ORF">DPCES_2381</name>
</gene>
<keyword evidence="1" id="KW-0812">Transmembrane</keyword>
<name>A0A098B0A5_DESHA</name>
<proteinExistence type="predicted"/>
<feature type="domain" description="DUF4367" evidence="2">
    <location>
        <begin position="148"/>
        <end position="250"/>
    </location>
</feature>